<gene>
    <name evidence="3" type="ORF">Tco_0626936</name>
</gene>
<dbReference type="Proteomes" id="UP001151760">
    <property type="component" value="Unassembled WGS sequence"/>
</dbReference>
<comment type="caution">
    <text evidence="3">The sequence shown here is derived from an EMBL/GenBank/DDBJ whole genome shotgun (WGS) entry which is preliminary data.</text>
</comment>
<dbReference type="SUPFAM" id="SSF53098">
    <property type="entry name" value="Ribonuclease H-like"/>
    <property type="match status" value="1"/>
</dbReference>
<dbReference type="CDD" id="cd09272">
    <property type="entry name" value="RNase_HI_RT_Ty1"/>
    <property type="match status" value="1"/>
</dbReference>
<feature type="region of interest" description="Disordered" evidence="1">
    <location>
        <begin position="274"/>
        <end position="325"/>
    </location>
</feature>
<feature type="region of interest" description="Disordered" evidence="1">
    <location>
        <begin position="1"/>
        <end position="33"/>
    </location>
</feature>
<reference evidence="3" key="2">
    <citation type="submission" date="2022-01" db="EMBL/GenBank/DDBJ databases">
        <authorList>
            <person name="Yamashiro T."/>
            <person name="Shiraishi A."/>
            <person name="Satake H."/>
            <person name="Nakayama K."/>
        </authorList>
    </citation>
    <scope>NUCLEOTIDE SEQUENCE</scope>
</reference>
<accession>A0ABQ4WKY4</accession>
<dbReference type="InterPro" id="IPR043502">
    <property type="entry name" value="DNA/RNA_pol_sf"/>
</dbReference>
<evidence type="ECO:0000256" key="1">
    <source>
        <dbReference type="SAM" id="MobiDB-lite"/>
    </source>
</evidence>
<dbReference type="PANTHER" id="PTHR11439:SF483">
    <property type="entry name" value="PEPTIDE SYNTHASE GLIP-LIKE, PUTATIVE (AFU_ORTHOLOGUE AFUA_3G12920)-RELATED"/>
    <property type="match status" value="1"/>
</dbReference>
<feature type="domain" description="Integrase catalytic" evidence="2">
    <location>
        <begin position="593"/>
        <end position="709"/>
    </location>
</feature>
<keyword evidence="4" id="KW-1185">Reference proteome</keyword>
<feature type="compositionally biased region" description="Polar residues" evidence="1">
    <location>
        <begin position="306"/>
        <end position="324"/>
    </location>
</feature>
<dbReference type="InterPro" id="IPR013103">
    <property type="entry name" value="RVT_2"/>
</dbReference>
<dbReference type="PROSITE" id="PS50994">
    <property type="entry name" value="INTEGRASE"/>
    <property type="match status" value="1"/>
</dbReference>
<dbReference type="InterPro" id="IPR012337">
    <property type="entry name" value="RNaseH-like_sf"/>
</dbReference>
<dbReference type="EMBL" id="BQNB010008735">
    <property type="protein sequence ID" value="GJS53574.1"/>
    <property type="molecule type" value="Genomic_DNA"/>
</dbReference>
<dbReference type="Pfam" id="PF07727">
    <property type="entry name" value="RVT_2"/>
    <property type="match status" value="1"/>
</dbReference>
<reference evidence="3" key="1">
    <citation type="journal article" date="2022" name="Int. J. Mol. Sci.">
        <title>Draft Genome of Tanacetum Coccineum: Genomic Comparison of Closely Related Tanacetum-Family Plants.</title>
        <authorList>
            <person name="Yamashiro T."/>
            <person name="Shiraishi A."/>
            <person name="Nakayama K."/>
            <person name="Satake H."/>
        </authorList>
    </citation>
    <scope>NUCLEOTIDE SEQUENCE</scope>
</reference>
<evidence type="ECO:0000313" key="3">
    <source>
        <dbReference type="EMBL" id="GJS53574.1"/>
    </source>
</evidence>
<dbReference type="InterPro" id="IPR001584">
    <property type="entry name" value="Integrase_cat-core"/>
</dbReference>
<dbReference type="SUPFAM" id="SSF56672">
    <property type="entry name" value="DNA/RNA polymerases"/>
    <property type="match status" value="1"/>
</dbReference>
<proteinExistence type="predicted"/>
<protein>
    <submittedName>
        <fullName evidence="3">Retrovirus-related pol polyprotein from transposon TNT 1-94</fullName>
    </submittedName>
</protein>
<evidence type="ECO:0000313" key="4">
    <source>
        <dbReference type="Proteomes" id="UP001151760"/>
    </source>
</evidence>
<dbReference type="Pfam" id="PF00665">
    <property type="entry name" value="rve"/>
    <property type="match status" value="1"/>
</dbReference>
<dbReference type="Gene3D" id="3.30.420.10">
    <property type="entry name" value="Ribonuclease H-like superfamily/Ribonuclease H"/>
    <property type="match status" value="1"/>
</dbReference>
<evidence type="ECO:0000259" key="2">
    <source>
        <dbReference type="PROSITE" id="PS50994"/>
    </source>
</evidence>
<sequence length="1448" mass="164959">MSTHGTLRILSAPRSPKPTKSTQKRKGKVIGESSELRKPLKIKITTKSIAMHENAKEAEARENVDMVEKQILAEDVEKLVEGDRDDESFVDSLLKKQKGSQEIRDVEKQTTILTTPRSLRTNLTSDKEPVVELTDTDEQMTDVASRSKYEMVNLCVEIKDTFDNGIIPHVAEATRKVFNHNLQTTVRLEMQKEAIGVKDNLSSLATQEIAATTPQQFEAFLQNIYAKSCSYFATIFFKYFHPWFTTSTLVEDEGRSTVPSYKIIYLAVECRDHDDHPDDNDPHEGEKGSKRKKTSRRNMFAKDSLSLKQSKKGYQSMSSEQLQQPDYDAWSDIPEVDEDKNFMENLIIWESREEDLKVPEKDTPNGNTEEKKYVISLYKIHATPFPEDDLEEYLTRWLRKEFKTFNKEARLSIQHPIRFMVQRGSKSSKEKKNKIIASSIWQKWFDSQPNVVWYPINTTLIVHNKRSTVKPSGSVKKWVVKLPTCPCVGSSCVAGLGHNLFSVGQFCDGDLEVSFCSKTYYMRNLEGDDLLTGGRESNLYTIFISDMAASSPVCLMSKATLTKSWLWHLQIWKGSHLCSACERGKSKKASHPPKLVPSDHSKLELLHMDLCGPMRVASINGKKYILVIVDDYSRYTWVYFLHSKDETLEIIKKFIAQAQLNYKAKVCKIRTDNGTEFKNATLKAHYEKLGIMQQFSTAHTPQQNRVVERPDTLNTPSKEDLDNLFGPMFEEYFKKRSFDTPINFIAQLTQFHEDSSSISLIIVKEHEAPPIETTFDEQTSLISLTNADEVNQEDSANFNGKLDFVPYNASSHEEIESSTTALEPSNVQNFHQVQPSTHIWTKDHPLDQVIGDPSKPVMTCQRLHTDSKVCLYALTISTIEPKNIKEAIADHSWIKSMQDELNQFERLQVWELIPRPEGKNIIALKWLWKNKCDAKNIVVRNKTRLVSKGYKQEEGIDFEESFALVARLEAVQIQPEGFIDPEFPDQVYRLKKALYGLKQAPRACQSQYAIELLKKHGLDECVSVSTSMATERLDADLQGTPTDQTTYRRMIGGLMYLTASQPDIAFATFVCVLYQVSPTVKHLKVVKRIFWYLRQSYNMGLWYPKDSGFELIAYSDADHAGCKDDCKSTSGGLQFLGGKLVSWSSKKQDCTAMSTAEADMISMYYDSKSAIAISCNPVQHSKTKHIDIRYHFIKEHVEKGTVEIYFVGIEYQLADLFTKALPKERFEYLVHRIVSSSVPWIYMAQFWHTLKEDGSGALSDVCGGVSSAPKRPTVIRFRIRQRRSIRLTPPAPVPTVDKAYGMILQDTLQVSLAEEKGKIVEESRSPPFPTPISSPRIYTDLVSSDTKKLQELMIIISKEVSQNQVSRSRVKFQVPVYVAKGLVLEKQQNKEETDKMIAKDMLQERGKLQAEISSQIQKAIDTDIPSLVDAFVRSYMSGHILHVHPAQP</sequence>
<organism evidence="3 4">
    <name type="scientific">Tanacetum coccineum</name>
    <dbReference type="NCBI Taxonomy" id="301880"/>
    <lineage>
        <taxon>Eukaryota</taxon>
        <taxon>Viridiplantae</taxon>
        <taxon>Streptophyta</taxon>
        <taxon>Embryophyta</taxon>
        <taxon>Tracheophyta</taxon>
        <taxon>Spermatophyta</taxon>
        <taxon>Magnoliopsida</taxon>
        <taxon>eudicotyledons</taxon>
        <taxon>Gunneridae</taxon>
        <taxon>Pentapetalae</taxon>
        <taxon>asterids</taxon>
        <taxon>campanulids</taxon>
        <taxon>Asterales</taxon>
        <taxon>Asteraceae</taxon>
        <taxon>Asteroideae</taxon>
        <taxon>Anthemideae</taxon>
        <taxon>Anthemidinae</taxon>
        <taxon>Tanacetum</taxon>
    </lineage>
</organism>
<dbReference type="PANTHER" id="PTHR11439">
    <property type="entry name" value="GAG-POL-RELATED RETROTRANSPOSON"/>
    <property type="match status" value="1"/>
</dbReference>
<name>A0ABQ4WKY4_9ASTR</name>
<feature type="compositionally biased region" description="Basic and acidic residues" evidence="1">
    <location>
        <begin position="274"/>
        <end position="288"/>
    </location>
</feature>
<dbReference type="InterPro" id="IPR036397">
    <property type="entry name" value="RNaseH_sf"/>
</dbReference>